<accession>A0A1H7QHN0</accession>
<sequence length="205" mass="21840">MHSVAVRTFAAQARQAGLTATQATALQRQVDAIIAKDGGQQVAANEISLPHGGAVLLALPGHRYARVIPGAVNLGFAVASPNDDRTAPMTHPVPAAGVTPNYTGSGSSNGGTWYWNGTSCFYQYICMWQGQNGTGTLFRVSQCNLDQELPGSGWNTGGSWLNNETPGTVAYFKNSGHGTIYTTPAPVFWNSDYNWQPVWYVNACA</sequence>
<dbReference type="Proteomes" id="UP000183015">
    <property type="component" value="Unassembled WGS sequence"/>
</dbReference>
<name>A0A1H7QHN0_STRJI</name>
<dbReference type="AlphaFoldDB" id="A0A1H7QHN0"/>
<dbReference type="EMBL" id="FOAZ01000009">
    <property type="protein sequence ID" value="SEL47601.1"/>
    <property type="molecule type" value="Genomic_DNA"/>
</dbReference>
<dbReference type="eggNOG" id="ENOG5031JW4">
    <property type="taxonomic scope" value="Bacteria"/>
</dbReference>
<proteinExistence type="predicted"/>
<organism evidence="1 2">
    <name type="scientific">Streptacidiphilus jiangxiensis</name>
    <dbReference type="NCBI Taxonomy" id="235985"/>
    <lineage>
        <taxon>Bacteria</taxon>
        <taxon>Bacillati</taxon>
        <taxon>Actinomycetota</taxon>
        <taxon>Actinomycetes</taxon>
        <taxon>Kitasatosporales</taxon>
        <taxon>Streptomycetaceae</taxon>
        <taxon>Streptacidiphilus</taxon>
    </lineage>
</organism>
<keyword evidence="2" id="KW-1185">Reference proteome</keyword>
<reference evidence="2" key="1">
    <citation type="submission" date="2016-10" db="EMBL/GenBank/DDBJ databases">
        <authorList>
            <person name="Varghese N."/>
        </authorList>
    </citation>
    <scope>NUCLEOTIDE SEQUENCE [LARGE SCALE GENOMIC DNA]</scope>
    <source>
        <strain evidence="2">DSM 45096 / BCRC 16803 / CGMCC 4.1857 / CIP 109030 / JCM 12277 / KCTC 19219 / NBRC 100920 / 33214</strain>
    </source>
</reference>
<gene>
    <name evidence="1" type="ORF">SAMN05414137_10933</name>
</gene>
<evidence type="ECO:0000313" key="2">
    <source>
        <dbReference type="Proteomes" id="UP000183015"/>
    </source>
</evidence>
<dbReference type="Pfam" id="PF03995">
    <property type="entry name" value="Inhibitor_I36"/>
    <property type="match status" value="1"/>
</dbReference>
<evidence type="ECO:0000313" key="1">
    <source>
        <dbReference type="EMBL" id="SEL47601.1"/>
    </source>
</evidence>
<protein>
    <submittedName>
        <fullName evidence="1">Peptidase inhibitor family I36</fullName>
    </submittedName>
</protein>